<dbReference type="AlphaFoldDB" id="A0A1L7WG34"/>
<dbReference type="PANTHER" id="PTHR47668:SF1">
    <property type="entry name" value="DIENELACTONE HYDROLASE DOMAIN-CONTAINING PROTEIN-RELATED"/>
    <property type="match status" value="1"/>
</dbReference>
<keyword evidence="2" id="KW-0378">Hydrolase</keyword>
<keyword evidence="3" id="KW-1185">Reference proteome</keyword>
<name>A0A1L7WG34_9HELO</name>
<dbReference type="Gene3D" id="3.40.50.1820">
    <property type="entry name" value="alpha/beta hydrolase"/>
    <property type="match status" value="1"/>
</dbReference>
<gene>
    <name evidence="2" type="ORF">PAC_01604</name>
</gene>
<evidence type="ECO:0000313" key="2">
    <source>
        <dbReference type="EMBL" id="CZR51727.1"/>
    </source>
</evidence>
<dbReference type="Proteomes" id="UP000184330">
    <property type="component" value="Unassembled WGS sequence"/>
</dbReference>
<evidence type="ECO:0000313" key="3">
    <source>
        <dbReference type="Proteomes" id="UP000184330"/>
    </source>
</evidence>
<evidence type="ECO:0000259" key="1">
    <source>
        <dbReference type="Pfam" id="PF01738"/>
    </source>
</evidence>
<dbReference type="InterPro" id="IPR002925">
    <property type="entry name" value="Dienelactn_hydro"/>
</dbReference>
<reference evidence="2 3" key="1">
    <citation type="submission" date="2016-03" db="EMBL/GenBank/DDBJ databases">
        <authorList>
            <person name="Ploux O."/>
        </authorList>
    </citation>
    <scope>NUCLEOTIDE SEQUENCE [LARGE SCALE GENOMIC DNA]</scope>
    <source>
        <strain evidence="2 3">UAMH 11012</strain>
    </source>
</reference>
<dbReference type="InterPro" id="IPR029058">
    <property type="entry name" value="AB_hydrolase_fold"/>
</dbReference>
<sequence>MAMHGHSAACCSIPPIVSKGYEPKGKYETIGGLKTYVTGPADATKAILYIYDIFGYFPQSLQGADILSIADDKTKYQVFMPDWFEGKPADISWYPPDTKEKGEKLGNFFQTTGAPPATASKVPTILKEIESKYSKISTWGVVGFCWGGKIVSLTTSTSSTPFKAAAECHPAMVDPSEAENIKIPLCMLASKDEPKEDVEKFEKNLKGEKHVEIFGDQIHGWMAARSDLDDARVKSEYERGYKTLLEFFGKYL</sequence>
<organism evidence="2 3">
    <name type="scientific">Phialocephala subalpina</name>
    <dbReference type="NCBI Taxonomy" id="576137"/>
    <lineage>
        <taxon>Eukaryota</taxon>
        <taxon>Fungi</taxon>
        <taxon>Dikarya</taxon>
        <taxon>Ascomycota</taxon>
        <taxon>Pezizomycotina</taxon>
        <taxon>Leotiomycetes</taxon>
        <taxon>Helotiales</taxon>
        <taxon>Mollisiaceae</taxon>
        <taxon>Phialocephala</taxon>
        <taxon>Phialocephala fortinii species complex</taxon>
    </lineage>
</organism>
<dbReference type="EMBL" id="FJOG01000002">
    <property type="protein sequence ID" value="CZR51727.1"/>
    <property type="molecule type" value="Genomic_DNA"/>
</dbReference>
<dbReference type="SUPFAM" id="SSF53474">
    <property type="entry name" value="alpha/beta-Hydrolases"/>
    <property type="match status" value="1"/>
</dbReference>
<feature type="domain" description="Dienelactone hydrolase" evidence="1">
    <location>
        <begin position="34"/>
        <end position="252"/>
    </location>
</feature>
<dbReference type="PANTHER" id="PTHR47668">
    <property type="entry name" value="DIENELACTONE HYDROLASE FAMILY PROTEIN (AFU_ORTHOLOGUE AFUA_6G01940)"/>
    <property type="match status" value="1"/>
</dbReference>
<dbReference type="STRING" id="576137.A0A1L7WG34"/>
<dbReference type="GO" id="GO:0016787">
    <property type="term" value="F:hydrolase activity"/>
    <property type="evidence" value="ECO:0007669"/>
    <property type="project" value="UniProtKB-KW"/>
</dbReference>
<dbReference type="OrthoDB" id="2147163at2759"/>
<accession>A0A1L7WG34</accession>
<protein>
    <submittedName>
        <fullName evidence="2">Probable hydrolase related to dienelactone hydrolase</fullName>
    </submittedName>
</protein>
<dbReference type="Pfam" id="PF01738">
    <property type="entry name" value="DLH"/>
    <property type="match status" value="1"/>
</dbReference>
<proteinExistence type="predicted"/>